<evidence type="ECO:0000313" key="3">
    <source>
        <dbReference type="EMBL" id="BCS27740.1"/>
    </source>
</evidence>
<dbReference type="KEGG" id="apuu:APUU_60788A"/>
<reference evidence="3" key="2">
    <citation type="submission" date="2021-02" db="EMBL/GenBank/DDBJ databases">
        <title>Aspergillus puulaauensis MK2 genome sequence.</title>
        <authorList>
            <person name="Futagami T."/>
            <person name="Mori K."/>
            <person name="Kadooka C."/>
            <person name="Tanaka T."/>
        </authorList>
    </citation>
    <scope>NUCLEOTIDE SEQUENCE</scope>
    <source>
        <strain evidence="3">MK2</strain>
    </source>
</reference>
<keyword evidence="1" id="KW-0539">Nucleus</keyword>
<dbReference type="EMBL" id="AP024448">
    <property type="protein sequence ID" value="BCS27740.1"/>
    <property type="molecule type" value="Genomic_DNA"/>
</dbReference>
<dbReference type="CDD" id="cd12148">
    <property type="entry name" value="fungal_TF_MHR"/>
    <property type="match status" value="1"/>
</dbReference>
<dbReference type="InterPro" id="IPR007219">
    <property type="entry name" value="XnlR_reg_dom"/>
</dbReference>
<evidence type="ECO:0000259" key="2">
    <source>
        <dbReference type="Pfam" id="PF04082"/>
    </source>
</evidence>
<dbReference type="AlphaFoldDB" id="A0A7R7XU40"/>
<dbReference type="PANTHER" id="PTHR47256">
    <property type="entry name" value="ZN(II)2CYS6 TRANSCRIPTION FACTOR (EUROFUNG)-RELATED"/>
    <property type="match status" value="1"/>
</dbReference>
<dbReference type="GO" id="GO:0008270">
    <property type="term" value="F:zinc ion binding"/>
    <property type="evidence" value="ECO:0007669"/>
    <property type="project" value="InterPro"/>
</dbReference>
<evidence type="ECO:0000256" key="1">
    <source>
        <dbReference type="ARBA" id="ARBA00023242"/>
    </source>
</evidence>
<keyword evidence="4" id="KW-1185">Reference proteome</keyword>
<dbReference type="GO" id="GO:0006351">
    <property type="term" value="P:DNA-templated transcription"/>
    <property type="evidence" value="ECO:0007669"/>
    <property type="project" value="InterPro"/>
</dbReference>
<proteinExistence type="predicted"/>
<gene>
    <name evidence="3" type="ORF">APUU_60788A</name>
</gene>
<dbReference type="InterPro" id="IPR053187">
    <property type="entry name" value="Notoamide_regulator"/>
</dbReference>
<dbReference type="PANTHER" id="PTHR47256:SF10">
    <property type="entry name" value="ZN(II)2CYS6 TRANSCRIPTION FACTOR (EUROFUNG)"/>
    <property type="match status" value="1"/>
</dbReference>
<dbReference type="RefSeq" id="XP_041559934.1">
    <property type="nucleotide sequence ID" value="XM_041694066.1"/>
</dbReference>
<organism evidence="3 4">
    <name type="scientific">Aspergillus puulaauensis</name>
    <dbReference type="NCBI Taxonomy" id="1220207"/>
    <lineage>
        <taxon>Eukaryota</taxon>
        <taxon>Fungi</taxon>
        <taxon>Dikarya</taxon>
        <taxon>Ascomycota</taxon>
        <taxon>Pezizomycotina</taxon>
        <taxon>Eurotiomycetes</taxon>
        <taxon>Eurotiomycetidae</taxon>
        <taxon>Eurotiales</taxon>
        <taxon>Aspergillaceae</taxon>
        <taxon>Aspergillus</taxon>
    </lineage>
</organism>
<name>A0A7R7XU40_9EURO</name>
<dbReference type="OrthoDB" id="2593732at2759"/>
<protein>
    <recommendedName>
        <fullName evidence="2">Xylanolytic transcriptional activator regulatory domain-containing protein</fullName>
    </recommendedName>
</protein>
<sequence length="459" mass="51685">MLLIEDPPIEVASPDASDSGSEYNTVCNPLSRIAVDRLCDEPLFQVPCKPWTITTDDDHLISSLISLYFTWHHPLMQVVDQEMFLREMSAGDLASEFCSPVLVNSILAVASIYSDYAETYAVPGDATSRGQNFFREAEGRWRAEEGRPSLANIQALALMSHNLNLQGKDNSSWLHLRQAVQLGQDIGIFESPPSPYCEWDRMPDHVKRTSAKTGWAIFILNSDMCLEHGRMPNMSTPRLSRDKIDDVEEDSVWVPYYAFSDGIDFPKKPSFLHYVFAGLAELAKTLVDIQNLFFGRAPDISIHEIWAEASPLYDRVEAFRKSLQDPAVLDDQPAPQMIFLHIKCHHIAISLLGLVLEQQDSKPSLDSVIIEELKLNRIHAVKQIALYLRLYSKHYGLPQTPSLFFSPIKTCLVALLASLDTISTEIISSELHQMLLSFGGRFPAAREVIHQIDAVQFNI</sequence>
<dbReference type="GeneID" id="64977745"/>
<dbReference type="GO" id="GO:0003677">
    <property type="term" value="F:DNA binding"/>
    <property type="evidence" value="ECO:0007669"/>
    <property type="project" value="InterPro"/>
</dbReference>
<dbReference type="Pfam" id="PF04082">
    <property type="entry name" value="Fungal_trans"/>
    <property type="match status" value="1"/>
</dbReference>
<evidence type="ECO:0000313" key="4">
    <source>
        <dbReference type="Proteomes" id="UP000654913"/>
    </source>
</evidence>
<feature type="domain" description="Xylanolytic transcriptional activator regulatory" evidence="2">
    <location>
        <begin position="65"/>
        <end position="236"/>
    </location>
</feature>
<reference evidence="3" key="1">
    <citation type="submission" date="2021-01" db="EMBL/GenBank/DDBJ databases">
        <authorList>
            <consortium name="Aspergillus puulaauensis MK2 genome sequencing consortium"/>
            <person name="Kazuki M."/>
            <person name="Futagami T."/>
        </authorList>
    </citation>
    <scope>NUCLEOTIDE SEQUENCE</scope>
    <source>
        <strain evidence="3">MK2</strain>
    </source>
</reference>
<dbReference type="Proteomes" id="UP000654913">
    <property type="component" value="Chromosome 6"/>
</dbReference>
<accession>A0A7R7XU40</accession>